<dbReference type="Proteomes" id="UP000324897">
    <property type="component" value="Chromosome 7"/>
</dbReference>
<gene>
    <name evidence="2" type="ORF">EJB05_33592</name>
</gene>
<dbReference type="PANTHER" id="PTHR36617:SF16">
    <property type="entry name" value="OS04G0516500 PROTEIN"/>
    <property type="match status" value="1"/>
</dbReference>
<name>A0A5J9U1F2_9POAL</name>
<dbReference type="InterPro" id="IPR026960">
    <property type="entry name" value="RVT-Znf"/>
</dbReference>
<feature type="domain" description="Reverse transcriptase zinc-binding" evidence="1">
    <location>
        <begin position="119"/>
        <end position="194"/>
    </location>
</feature>
<dbReference type="OrthoDB" id="684052at2759"/>
<dbReference type="Pfam" id="PF13966">
    <property type="entry name" value="zf-RVT"/>
    <property type="match status" value="1"/>
</dbReference>
<evidence type="ECO:0000313" key="3">
    <source>
        <dbReference type="Proteomes" id="UP000324897"/>
    </source>
</evidence>
<protein>
    <recommendedName>
        <fullName evidence="1">Reverse transcriptase zinc-binding domain-containing protein</fullName>
    </recommendedName>
</protein>
<comment type="caution">
    <text evidence="2">The sequence shown here is derived from an EMBL/GenBank/DDBJ whole genome shotgun (WGS) entry which is preliminary data.</text>
</comment>
<feature type="non-terminal residue" evidence="2">
    <location>
        <position position="1"/>
    </location>
</feature>
<evidence type="ECO:0000313" key="2">
    <source>
        <dbReference type="EMBL" id="TVU17549.1"/>
    </source>
</evidence>
<keyword evidence="3" id="KW-1185">Reference proteome</keyword>
<dbReference type="AlphaFoldDB" id="A0A5J9U1F2"/>
<dbReference type="Gramene" id="TVU17549">
    <property type="protein sequence ID" value="TVU17549"/>
    <property type="gene ID" value="EJB05_33592"/>
</dbReference>
<evidence type="ECO:0000259" key="1">
    <source>
        <dbReference type="Pfam" id="PF13966"/>
    </source>
</evidence>
<proteinExistence type="predicted"/>
<sequence>MEGSVAGDHWEALRSLHSAYQDLTAVDLGDGRTTSFWHDAWLPAGRLAEEFPALYSHCTRPSMSVHAALQDGLLASMVPRLSRAAAAELELLQPIVDAILLLPRPDKRLSPLIGADGKFHSAPVYNLLNAGTDTPCDFADFVWKNRAPPKERIQCRMNLLTKTIVDDDICELCSSAAETSDHIILHCPIAQAFWEALHFDVPPSLSVRRIWEMPRPPDVPALHYNVFIQLCCWQIWKHRNDVVFQREQQSLTRLLQTCKKEALLWRCRLPRDDVSVSDAWCSYIGVNM</sequence>
<organism evidence="2 3">
    <name type="scientific">Eragrostis curvula</name>
    <name type="common">weeping love grass</name>
    <dbReference type="NCBI Taxonomy" id="38414"/>
    <lineage>
        <taxon>Eukaryota</taxon>
        <taxon>Viridiplantae</taxon>
        <taxon>Streptophyta</taxon>
        <taxon>Embryophyta</taxon>
        <taxon>Tracheophyta</taxon>
        <taxon>Spermatophyta</taxon>
        <taxon>Magnoliopsida</taxon>
        <taxon>Liliopsida</taxon>
        <taxon>Poales</taxon>
        <taxon>Poaceae</taxon>
        <taxon>PACMAD clade</taxon>
        <taxon>Chloridoideae</taxon>
        <taxon>Eragrostideae</taxon>
        <taxon>Eragrostidinae</taxon>
        <taxon>Eragrostis</taxon>
    </lineage>
</organism>
<dbReference type="PANTHER" id="PTHR36617">
    <property type="entry name" value="PROTEIN, PUTATIVE-RELATED"/>
    <property type="match status" value="1"/>
</dbReference>
<dbReference type="EMBL" id="RWGY01000029">
    <property type="protein sequence ID" value="TVU17549.1"/>
    <property type="molecule type" value="Genomic_DNA"/>
</dbReference>
<accession>A0A5J9U1F2</accession>
<reference evidence="2 3" key="1">
    <citation type="journal article" date="2019" name="Sci. Rep.">
        <title>A high-quality genome of Eragrostis curvula grass provides insights into Poaceae evolution and supports new strategies to enhance forage quality.</title>
        <authorList>
            <person name="Carballo J."/>
            <person name="Santos B.A.C.M."/>
            <person name="Zappacosta D."/>
            <person name="Garbus I."/>
            <person name="Selva J.P."/>
            <person name="Gallo C.A."/>
            <person name="Diaz A."/>
            <person name="Albertini E."/>
            <person name="Caccamo M."/>
            <person name="Echenique V."/>
        </authorList>
    </citation>
    <scope>NUCLEOTIDE SEQUENCE [LARGE SCALE GENOMIC DNA]</scope>
    <source>
        <strain evidence="3">cv. Victoria</strain>
        <tissue evidence="2">Leaf</tissue>
    </source>
</reference>